<dbReference type="Gene3D" id="2.70.70.10">
    <property type="entry name" value="Glucose Permease (Domain IIA)"/>
    <property type="match status" value="1"/>
</dbReference>
<gene>
    <name evidence="5" type="ORF">Cba03nite_52000</name>
</gene>
<dbReference type="Pfam" id="PF01551">
    <property type="entry name" value="Peptidase_M23"/>
    <property type="match status" value="1"/>
</dbReference>
<proteinExistence type="predicted"/>
<feature type="chain" id="PRO_5038401013" description="M23ase beta-sheet core domain-containing protein" evidence="3">
    <location>
        <begin position="22"/>
        <end position="201"/>
    </location>
</feature>
<sequence length="201" mass="20753">MKPIRATPVLLLVLILTAARPAPPTAPPWAAATPQTRWAVAAPGGWRWPLAGTPRPVRLFDPPPEPWLPGHRGVDLAADPGTPVLAAAPGTVVYAGRLAGRGVVSIDHADGLRTTYEPVDASVQAGAVVAAGQALGTLAPGHPGCPAAACLHWGLRRGPVYLDPLTVLGLGRVRLLPTSAAAPAGPRRAARTRRRGCRSAR</sequence>
<dbReference type="GO" id="GO:0004222">
    <property type="term" value="F:metalloendopeptidase activity"/>
    <property type="evidence" value="ECO:0007669"/>
    <property type="project" value="TreeGrafter"/>
</dbReference>
<comment type="caution">
    <text evidence="5">The sequence shown here is derived from an EMBL/GenBank/DDBJ whole genome shotgun (WGS) entry which is preliminary data.</text>
</comment>
<name>A0A8J3JNC7_9ACTN</name>
<dbReference type="RefSeq" id="WP_203751210.1">
    <property type="nucleotide sequence ID" value="NZ_BONF01000031.1"/>
</dbReference>
<accession>A0A8J3JNC7</accession>
<dbReference type="AlphaFoldDB" id="A0A8J3JNC7"/>
<protein>
    <recommendedName>
        <fullName evidence="4">M23ase beta-sheet core domain-containing protein</fullName>
    </recommendedName>
</protein>
<evidence type="ECO:0000313" key="6">
    <source>
        <dbReference type="Proteomes" id="UP000601223"/>
    </source>
</evidence>
<dbReference type="CDD" id="cd12797">
    <property type="entry name" value="M23_peptidase"/>
    <property type="match status" value="1"/>
</dbReference>
<reference evidence="5 6" key="1">
    <citation type="submission" date="2021-01" db="EMBL/GenBank/DDBJ databases">
        <title>Whole genome shotgun sequence of Catellatospora bangladeshensis NBRC 107357.</title>
        <authorList>
            <person name="Komaki H."/>
            <person name="Tamura T."/>
        </authorList>
    </citation>
    <scope>NUCLEOTIDE SEQUENCE [LARGE SCALE GENOMIC DNA]</scope>
    <source>
        <strain evidence="5 6">NBRC 107357</strain>
    </source>
</reference>
<dbReference type="InterPro" id="IPR050570">
    <property type="entry name" value="Cell_wall_metabolism_enzyme"/>
</dbReference>
<organism evidence="5 6">
    <name type="scientific">Catellatospora bangladeshensis</name>
    <dbReference type="NCBI Taxonomy" id="310355"/>
    <lineage>
        <taxon>Bacteria</taxon>
        <taxon>Bacillati</taxon>
        <taxon>Actinomycetota</taxon>
        <taxon>Actinomycetes</taxon>
        <taxon>Micromonosporales</taxon>
        <taxon>Micromonosporaceae</taxon>
        <taxon>Catellatospora</taxon>
    </lineage>
</organism>
<dbReference type="Proteomes" id="UP000601223">
    <property type="component" value="Unassembled WGS sequence"/>
</dbReference>
<feature type="signal peptide" evidence="3">
    <location>
        <begin position="1"/>
        <end position="21"/>
    </location>
</feature>
<dbReference type="InterPro" id="IPR011055">
    <property type="entry name" value="Dup_hybrid_motif"/>
</dbReference>
<evidence type="ECO:0000256" key="2">
    <source>
        <dbReference type="SAM" id="MobiDB-lite"/>
    </source>
</evidence>
<evidence type="ECO:0000256" key="1">
    <source>
        <dbReference type="ARBA" id="ARBA00022729"/>
    </source>
</evidence>
<feature type="region of interest" description="Disordered" evidence="2">
    <location>
        <begin position="181"/>
        <end position="201"/>
    </location>
</feature>
<dbReference type="PANTHER" id="PTHR21666:SF289">
    <property type="entry name" value="L-ALA--D-GLU ENDOPEPTIDASE"/>
    <property type="match status" value="1"/>
</dbReference>
<dbReference type="EMBL" id="BONF01000031">
    <property type="protein sequence ID" value="GIF83851.1"/>
    <property type="molecule type" value="Genomic_DNA"/>
</dbReference>
<feature type="domain" description="M23ase beta-sheet core" evidence="4">
    <location>
        <begin position="70"/>
        <end position="164"/>
    </location>
</feature>
<keyword evidence="1 3" id="KW-0732">Signal</keyword>
<dbReference type="InterPro" id="IPR016047">
    <property type="entry name" value="M23ase_b-sheet_dom"/>
</dbReference>
<feature type="compositionally biased region" description="Basic residues" evidence="2">
    <location>
        <begin position="188"/>
        <end position="201"/>
    </location>
</feature>
<evidence type="ECO:0000313" key="5">
    <source>
        <dbReference type="EMBL" id="GIF83851.1"/>
    </source>
</evidence>
<dbReference type="SUPFAM" id="SSF51261">
    <property type="entry name" value="Duplicated hybrid motif"/>
    <property type="match status" value="1"/>
</dbReference>
<dbReference type="PANTHER" id="PTHR21666">
    <property type="entry name" value="PEPTIDASE-RELATED"/>
    <property type="match status" value="1"/>
</dbReference>
<evidence type="ECO:0000259" key="4">
    <source>
        <dbReference type="Pfam" id="PF01551"/>
    </source>
</evidence>
<keyword evidence="6" id="KW-1185">Reference proteome</keyword>
<evidence type="ECO:0000256" key="3">
    <source>
        <dbReference type="SAM" id="SignalP"/>
    </source>
</evidence>